<name>A0A0R1U4M3_9LACO</name>
<feature type="compositionally biased region" description="Low complexity" evidence="1">
    <location>
        <begin position="236"/>
        <end position="270"/>
    </location>
</feature>
<reference evidence="4 5" key="1">
    <citation type="journal article" date="2015" name="Genome Announc.">
        <title>Expanding the biotechnology potential of lactobacilli through comparative genomics of 213 strains and associated genera.</title>
        <authorList>
            <person name="Sun Z."/>
            <person name="Harris H.M."/>
            <person name="McCann A."/>
            <person name="Guo C."/>
            <person name="Argimon S."/>
            <person name="Zhang W."/>
            <person name="Yang X."/>
            <person name="Jeffery I.B."/>
            <person name="Cooney J.C."/>
            <person name="Kagawa T.F."/>
            <person name="Liu W."/>
            <person name="Song Y."/>
            <person name="Salvetti E."/>
            <person name="Wrobel A."/>
            <person name="Rasinkangas P."/>
            <person name="Parkhill J."/>
            <person name="Rea M.C."/>
            <person name="O'Sullivan O."/>
            <person name="Ritari J."/>
            <person name="Douillard F.P."/>
            <person name="Paul Ross R."/>
            <person name="Yang R."/>
            <person name="Briner A.E."/>
            <person name="Felis G.E."/>
            <person name="de Vos W.M."/>
            <person name="Barrangou R."/>
            <person name="Klaenhammer T.R."/>
            <person name="Caufield P.W."/>
            <person name="Cui Y."/>
            <person name="Zhang H."/>
            <person name="O'Toole P.W."/>
        </authorList>
    </citation>
    <scope>NUCLEOTIDE SEQUENCE [LARGE SCALE GENOMIC DNA]</scope>
    <source>
        <strain evidence="4 5">DSM 15945</strain>
    </source>
</reference>
<dbReference type="STRING" id="1423783.FC50_GL000055"/>
<feature type="compositionally biased region" description="Low complexity" evidence="1">
    <location>
        <begin position="195"/>
        <end position="212"/>
    </location>
</feature>
<accession>A0A0R1U4M3</accession>
<evidence type="ECO:0000259" key="3">
    <source>
        <dbReference type="Pfam" id="PF14478"/>
    </source>
</evidence>
<dbReference type="AlphaFoldDB" id="A0A0R1U4M3"/>
<dbReference type="Proteomes" id="UP000051922">
    <property type="component" value="Unassembled WGS sequence"/>
</dbReference>
<evidence type="ECO:0000313" key="5">
    <source>
        <dbReference type="Proteomes" id="UP000051922"/>
    </source>
</evidence>
<gene>
    <name evidence="4" type="ORF">FC50_GL000055</name>
</gene>
<feature type="signal peptide" evidence="2">
    <location>
        <begin position="1"/>
        <end position="21"/>
    </location>
</feature>
<dbReference type="PATRIC" id="fig|1423783.4.peg.62"/>
<evidence type="ECO:0000313" key="4">
    <source>
        <dbReference type="EMBL" id="KRL88198.1"/>
    </source>
</evidence>
<dbReference type="InterPro" id="IPR027954">
    <property type="entry name" value="Transcobalamin-like_C"/>
</dbReference>
<feature type="domain" description="Transcobalamin-like C-terminal" evidence="3">
    <location>
        <begin position="330"/>
        <end position="401"/>
    </location>
</feature>
<feature type="compositionally biased region" description="Polar residues" evidence="1">
    <location>
        <begin position="214"/>
        <end position="235"/>
    </location>
</feature>
<protein>
    <recommendedName>
        <fullName evidence="3">Transcobalamin-like C-terminal domain-containing protein</fullName>
    </recommendedName>
</protein>
<keyword evidence="2" id="KW-0732">Signal</keyword>
<sequence length="412" mass="43919">MRCIILLTLILTACGTNTANGQTTATKPLSTTTKLSAAGTITKNQLATIKGKTGTYYFTGSNHHIKYQWAYSALQIQNPTRQKLGITFTTTGLNAIKRAANNAPVALGFRLQDFHLAGSPTLTITIPKKWHANTLKLVAKQHGQLRTLNDAHATVHVRQNSTTIKLRITSVDGTYYLVGGYNQAVAKQQAQAAKSKAKSGTKAASTSTTGQGKSADNQSKNDQKSATSQTKQEATNNAAGGASSDTSTTNNNGNGTASNGSSSTGNANDTKSSSNDSNHITVTMSISTSTILQNMDKVATNKKSLVPSSGWILRPTQVSISKTASVYDALVQVTKARGIQMESKYTPAYGAYYIQGIGNLYEFDVGNLSGWMYKVDGWFPNYGSSEYTTLKNGSNIQWVYTCDLGADVGDSQ</sequence>
<organism evidence="4 5">
    <name type="scientific">Lacticaseibacillus pantheris DSM 15945 = JCM 12539 = NBRC 106106</name>
    <dbReference type="NCBI Taxonomy" id="1423783"/>
    <lineage>
        <taxon>Bacteria</taxon>
        <taxon>Bacillati</taxon>
        <taxon>Bacillota</taxon>
        <taxon>Bacilli</taxon>
        <taxon>Lactobacillales</taxon>
        <taxon>Lactobacillaceae</taxon>
        <taxon>Lacticaseibacillus</taxon>
    </lineage>
</organism>
<dbReference type="EMBL" id="AZFJ01000006">
    <property type="protein sequence ID" value="KRL88198.1"/>
    <property type="molecule type" value="Genomic_DNA"/>
</dbReference>
<feature type="chain" id="PRO_5006411474" description="Transcobalamin-like C-terminal domain-containing protein" evidence="2">
    <location>
        <begin position="22"/>
        <end position="412"/>
    </location>
</feature>
<keyword evidence="5" id="KW-1185">Reference proteome</keyword>
<evidence type="ECO:0000256" key="1">
    <source>
        <dbReference type="SAM" id="MobiDB-lite"/>
    </source>
</evidence>
<comment type="caution">
    <text evidence="4">The sequence shown here is derived from an EMBL/GenBank/DDBJ whole genome shotgun (WGS) entry which is preliminary data.</text>
</comment>
<evidence type="ECO:0000256" key="2">
    <source>
        <dbReference type="SAM" id="SignalP"/>
    </source>
</evidence>
<feature type="region of interest" description="Disordered" evidence="1">
    <location>
        <begin position="195"/>
        <end position="279"/>
    </location>
</feature>
<dbReference type="Pfam" id="PF14478">
    <property type="entry name" value="DUF4430"/>
    <property type="match status" value="1"/>
</dbReference>
<proteinExistence type="predicted"/>